<name>A0A9P0J0K3_APHGO</name>
<dbReference type="PANTHER" id="PTHR24652">
    <property type="entry name" value="LOW-DENSITY LIPOPROTEIN RECEPTOR CLASS A DOMAIN-CONTAINING PROTEIN 2"/>
    <property type="match status" value="1"/>
</dbReference>
<gene>
    <name evidence="4" type="ORF">APHIGO_LOCUS5584</name>
</gene>
<dbReference type="PROSITE" id="PS01209">
    <property type="entry name" value="LDLRA_1"/>
    <property type="match status" value="1"/>
</dbReference>
<protein>
    <recommendedName>
        <fullName evidence="6">CUB domain-containing protein</fullName>
    </recommendedName>
</protein>
<accession>A0A9P0J0K3</accession>
<dbReference type="SUPFAM" id="SSF57424">
    <property type="entry name" value="LDL receptor-like module"/>
    <property type="match status" value="1"/>
</dbReference>
<dbReference type="CDD" id="cd00041">
    <property type="entry name" value="CUB"/>
    <property type="match status" value="1"/>
</dbReference>
<evidence type="ECO:0000313" key="4">
    <source>
        <dbReference type="EMBL" id="CAH1724249.1"/>
    </source>
</evidence>
<dbReference type="AlphaFoldDB" id="A0A9P0J0K3"/>
<sequence>MDQLVYIVCLLMTIFQSIDFSLNIKRYDICKPFNKKTVYTAIGSRGIIFAKNNVYNHSIKSNESFYKQCSLRIISCPSCMINLRFKDVDLTCSNNANETDLICNSMCIFEPPYLARSLKCVNNSTVKNSTFHYKSLTSQINLNFINRDPYHNHVFSAEYLITRNIQLAEIKPEFNSANILFGGYVSTPFFPMSYPDDLTFEQVINCKVYNECFIHLIFLDFQISEESIVEFYDSNRKRLGVIGGITFRPPVIISSGPVLYIKFFANAGSSIGYKAQYSFVRGNVKSSVLKPNTNCGGFVENKGGAITMMQMVEEFEPNVLFDCIWLFRISHKHNLKSQNLYMKVITLKDLVESNLVIREGRTSNGRLLQWFNGSHCTELDVAIEIGYYVRLTGTFNSSSRLEIAYSVFAQSRACSVANEFACTNGRCIPNKLECDGFDHCGDNSDESSQCFEAHDTQSDYMDKSWYAYKSNYYFPNNTLYSKRYHILLGCFIGFIIFFIIVLMVVYRIATCYHIQTDFQNRLISISQLLLEGIQLDDNSLTSEIGRVNSNYVIDEPPAYEPPPDYEAPPNYEEAIKMYKNSMKYKHDNLKVNLIDVESNDNSQILHVNDNQTSSNIHLIENNNLFPHCLCCSQGSYHILALDINSMNRCCLNKMYSLRKLTINNQY</sequence>
<evidence type="ECO:0008006" key="6">
    <source>
        <dbReference type="Google" id="ProtNLM"/>
    </source>
</evidence>
<dbReference type="InterPro" id="IPR035914">
    <property type="entry name" value="Sperma_CUB_dom_sf"/>
</dbReference>
<comment type="caution">
    <text evidence="2">Lacks conserved residue(s) required for the propagation of feature annotation.</text>
</comment>
<dbReference type="InterPro" id="IPR042333">
    <property type="entry name" value="LRAD2/Mig-13-like"/>
</dbReference>
<dbReference type="CDD" id="cd00112">
    <property type="entry name" value="LDLa"/>
    <property type="match status" value="1"/>
</dbReference>
<dbReference type="InterPro" id="IPR002172">
    <property type="entry name" value="LDrepeatLR_classA_rpt"/>
</dbReference>
<evidence type="ECO:0000256" key="3">
    <source>
        <dbReference type="SAM" id="Phobius"/>
    </source>
</evidence>
<dbReference type="Gene3D" id="2.60.120.290">
    <property type="entry name" value="Spermadhesin, CUB domain"/>
    <property type="match status" value="1"/>
</dbReference>
<evidence type="ECO:0000256" key="1">
    <source>
        <dbReference type="ARBA" id="ARBA00023157"/>
    </source>
</evidence>
<dbReference type="InterPro" id="IPR000859">
    <property type="entry name" value="CUB_dom"/>
</dbReference>
<dbReference type="Proteomes" id="UP001154329">
    <property type="component" value="Chromosome 2"/>
</dbReference>
<dbReference type="Gene3D" id="4.10.400.10">
    <property type="entry name" value="Low-density Lipoprotein Receptor"/>
    <property type="match status" value="1"/>
</dbReference>
<keyword evidence="3" id="KW-1133">Transmembrane helix</keyword>
<evidence type="ECO:0000256" key="2">
    <source>
        <dbReference type="PROSITE-ProRule" id="PRU00124"/>
    </source>
</evidence>
<proteinExistence type="predicted"/>
<dbReference type="Pfam" id="PF00057">
    <property type="entry name" value="Ldl_recept_a"/>
    <property type="match status" value="1"/>
</dbReference>
<reference evidence="4" key="1">
    <citation type="submission" date="2022-02" db="EMBL/GenBank/DDBJ databases">
        <authorList>
            <person name="King R."/>
        </authorList>
    </citation>
    <scope>NUCLEOTIDE SEQUENCE</scope>
</reference>
<dbReference type="OrthoDB" id="6605119at2759"/>
<keyword evidence="3" id="KW-0812">Transmembrane</keyword>
<dbReference type="EMBL" id="OU899035">
    <property type="protein sequence ID" value="CAH1724249.1"/>
    <property type="molecule type" value="Genomic_DNA"/>
</dbReference>
<feature type="transmembrane region" description="Helical" evidence="3">
    <location>
        <begin position="484"/>
        <end position="506"/>
    </location>
</feature>
<dbReference type="SUPFAM" id="SSF49854">
    <property type="entry name" value="Spermadhesin, CUB domain"/>
    <property type="match status" value="1"/>
</dbReference>
<dbReference type="SMART" id="SM00192">
    <property type="entry name" value="LDLa"/>
    <property type="match status" value="1"/>
</dbReference>
<keyword evidence="3" id="KW-0472">Membrane</keyword>
<dbReference type="PROSITE" id="PS50068">
    <property type="entry name" value="LDLRA_2"/>
    <property type="match status" value="1"/>
</dbReference>
<keyword evidence="5" id="KW-1185">Reference proteome</keyword>
<dbReference type="InterPro" id="IPR023415">
    <property type="entry name" value="LDLR_class-A_CS"/>
</dbReference>
<keyword evidence="1 2" id="KW-1015">Disulfide bond</keyword>
<evidence type="ECO:0000313" key="5">
    <source>
        <dbReference type="Proteomes" id="UP001154329"/>
    </source>
</evidence>
<organism evidence="4 5">
    <name type="scientific">Aphis gossypii</name>
    <name type="common">Cotton aphid</name>
    <dbReference type="NCBI Taxonomy" id="80765"/>
    <lineage>
        <taxon>Eukaryota</taxon>
        <taxon>Metazoa</taxon>
        <taxon>Ecdysozoa</taxon>
        <taxon>Arthropoda</taxon>
        <taxon>Hexapoda</taxon>
        <taxon>Insecta</taxon>
        <taxon>Pterygota</taxon>
        <taxon>Neoptera</taxon>
        <taxon>Paraneoptera</taxon>
        <taxon>Hemiptera</taxon>
        <taxon>Sternorrhyncha</taxon>
        <taxon>Aphidomorpha</taxon>
        <taxon>Aphidoidea</taxon>
        <taxon>Aphididae</taxon>
        <taxon>Aphidini</taxon>
        <taxon>Aphis</taxon>
        <taxon>Aphis</taxon>
    </lineage>
</organism>
<dbReference type="InterPro" id="IPR036055">
    <property type="entry name" value="LDL_receptor-like_sf"/>
</dbReference>
<feature type="disulfide bond" evidence="2">
    <location>
        <begin position="422"/>
        <end position="440"/>
    </location>
</feature>
<reference evidence="4" key="2">
    <citation type="submission" date="2022-10" db="EMBL/GenBank/DDBJ databases">
        <authorList>
            <consortium name="ENA_rothamsted_submissions"/>
            <consortium name="culmorum"/>
            <person name="King R."/>
        </authorList>
    </citation>
    <scope>NUCLEOTIDE SEQUENCE</scope>
</reference>